<sequence length="279" mass="30774">MMPLAKEPIVESYAVFGHPIEHSLSPQIHQSFAEQTGIHHPYCKIKVPHEDFESIVSDFFTQGGLGANITTPFKERAYRLCDQHTEHAKCTGVVNTLKLLDNNQLLGDNTDGIGLLTDLKRLNLLMPGDRILLIGAGGAAQGVIPSLLKEACELVITNRTLSRAQKLGRLFQHLDKIEVSEIGALEGSSFDLIINATTSGLFGEVPDLPACLFFNNSRCYDMFYSAQASETIFIDWIKQKGVMHYADGLGMLVAQAAYSFYLWHGVMPEITPVLSCFTV</sequence>
<dbReference type="Gene3D" id="3.40.50.10860">
    <property type="entry name" value="Leucine Dehydrogenase, chain A, domain 1"/>
    <property type="match status" value="1"/>
</dbReference>
<feature type="binding site" evidence="8">
    <location>
        <position position="95"/>
    </location>
    <ligand>
        <name>shikimate</name>
        <dbReference type="ChEBI" id="CHEBI:36208"/>
    </ligand>
</feature>
<evidence type="ECO:0000256" key="4">
    <source>
        <dbReference type="ARBA" id="ARBA00022857"/>
    </source>
</evidence>
<evidence type="ECO:0000256" key="1">
    <source>
        <dbReference type="ARBA" id="ARBA00004871"/>
    </source>
</evidence>
<feature type="binding site" evidence="8">
    <location>
        <begin position="23"/>
        <end position="25"/>
    </location>
    <ligand>
        <name>shikimate</name>
        <dbReference type="ChEBI" id="CHEBI:36208"/>
    </ligand>
</feature>
<feature type="binding site" evidence="8">
    <location>
        <position position="248"/>
    </location>
    <ligand>
        <name>NADP(+)</name>
        <dbReference type="ChEBI" id="CHEBI:58349"/>
    </ligand>
</feature>
<dbReference type="CDD" id="cd01065">
    <property type="entry name" value="NAD_bind_Shikimate_DH"/>
    <property type="match status" value="1"/>
</dbReference>
<dbReference type="InterPro" id="IPR022893">
    <property type="entry name" value="Shikimate_DH_fam"/>
</dbReference>
<dbReference type="FunFam" id="3.40.50.720:FF:000104">
    <property type="entry name" value="Shikimate dehydrogenase (NADP(+))"/>
    <property type="match status" value="1"/>
</dbReference>
<feature type="binding site" evidence="8">
    <location>
        <position position="255"/>
    </location>
    <ligand>
        <name>shikimate</name>
        <dbReference type="ChEBI" id="CHEBI:36208"/>
    </ligand>
</feature>
<feature type="binding site" evidence="8">
    <location>
        <begin position="135"/>
        <end position="139"/>
    </location>
    <ligand>
        <name>NADP(+)</name>
        <dbReference type="ChEBI" id="CHEBI:58349"/>
    </ligand>
</feature>
<dbReference type="GO" id="GO:0009073">
    <property type="term" value="P:aromatic amino acid family biosynthetic process"/>
    <property type="evidence" value="ECO:0007669"/>
    <property type="project" value="UniProtKB-KW"/>
</dbReference>
<keyword evidence="5 8" id="KW-0560">Oxidoreductase</keyword>
<feature type="domain" description="Shikimate dehydrogenase substrate binding N-terminal" evidence="10">
    <location>
        <begin position="15"/>
        <end position="97"/>
    </location>
</feature>
<comment type="pathway">
    <text evidence="1 8">Metabolic intermediate biosynthesis; chorismate biosynthesis; chorismate from D-erythrose 4-phosphate and phosphoenolpyruvate: step 4/7.</text>
</comment>
<keyword evidence="4 8" id="KW-0521">NADP</keyword>
<evidence type="ECO:0000256" key="8">
    <source>
        <dbReference type="HAMAP-Rule" id="MF_00222"/>
    </source>
</evidence>
<name>A0AAC9YFE2_9ENTR</name>
<feature type="binding site" evidence="8">
    <location>
        <position position="86"/>
    </location>
    <ligand>
        <name>NADP(+)</name>
        <dbReference type="ChEBI" id="CHEBI:58349"/>
    </ligand>
</feature>
<dbReference type="GO" id="GO:0019632">
    <property type="term" value="P:shikimate metabolic process"/>
    <property type="evidence" value="ECO:0007669"/>
    <property type="project" value="InterPro"/>
</dbReference>
<dbReference type="InterPro" id="IPR036291">
    <property type="entry name" value="NAD(P)-bd_dom_sf"/>
</dbReference>
<dbReference type="InterPro" id="IPR046346">
    <property type="entry name" value="Aminoacid_DH-like_N_sf"/>
</dbReference>
<evidence type="ECO:0000256" key="5">
    <source>
        <dbReference type="ARBA" id="ARBA00023002"/>
    </source>
</evidence>
<dbReference type="InterPro" id="IPR011342">
    <property type="entry name" value="Shikimate_DH"/>
</dbReference>
<feature type="active site" description="Proton acceptor" evidence="8">
    <location>
        <position position="74"/>
    </location>
</feature>
<dbReference type="Proteomes" id="UP000792865">
    <property type="component" value="Chromosome"/>
</dbReference>
<dbReference type="NCBIfam" id="TIGR00507">
    <property type="entry name" value="aroE"/>
    <property type="match status" value="1"/>
</dbReference>
<dbReference type="HAMAP" id="MF_00222">
    <property type="entry name" value="Shikimate_DH_AroE"/>
    <property type="match status" value="1"/>
</dbReference>
<dbReference type="PANTHER" id="PTHR21089:SF1">
    <property type="entry name" value="BIFUNCTIONAL 3-DEHYDROQUINATE DEHYDRATASE_SHIKIMATE DEHYDROGENASE, CHLOROPLASTIC"/>
    <property type="match status" value="1"/>
</dbReference>
<feature type="domain" description="Quinate/shikimate 5-dehydrogenase/glutamyl-tRNA reductase" evidence="9">
    <location>
        <begin position="128"/>
        <end position="199"/>
    </location>
</feature>
<feature type="binding site" evidence="8">
    <location>
        <position position="224"/>
    </location>
    <ligand>
        <name>shikimate</name>
        <dbReference type="ChEBI" id="CHEBI:36208"/>
    </ligand>
</feature>
<evidence type="ECO:0000313" key="13">
    <source>
        <dbReference type="Proteomes" id="UP000792865"/>
    </source>
</evidence>
<evidence type="ECO:0000313" key="12">
    <source>
        <dbReference type="EMBL" id="ASV33222.1"/>
    </source>
</evidence>
<dbReference type="NCBIfam" id="NF001310">
    <property type="entry name" value="PRK00258.1-2"/>
    <property type="match status" value="1"/>
</dbReference>
<evidence type="ECO:0000256" key="3">
    <source>
        <dbReference type="ARBA" id="ARBA00022605"/>
    </source>
</evidence>
<accession>A0AAC9YFE2</accession>
<dbReference type="Gene3D" id="3.40.50.720">
    <property type="entry name" value="NAD(P)-binding Rossmann-like Domain"/>
    <property type="match status" value="1"/>
</dbReference>
<keyword evidence="3 8" id="KW-0028">Amino-acid biosynthesis</keyword>
<dbReference type="Pfam" id="PF08501">
    <property type="entry name" value="Shikimate_dh_N"/>
    <property type="match status" value="1"/>
</dbReference>
<dbReference type="EMBL" id="CP022932">
    <property type="protein sequence ID" value="ASV33222.1"/>
    <property type="molecule type" value="Genomic_DNA"/>
</dbReference>
<dbReference type="GO" id="GO:0008652">
    <property type="term" value="P:amino acid biosynthetic process"/>
    <property type="evidence" value="ECO:0007669"/>
    <property type="project" value="UniProtKB-KW"/>
</dbReference>
<dbReference type="EC" id="1.1.1.25" evidence="2 8"/>
<protein>
    <recommendedName>
        <fullName evidence="2 8">Shikimate dehydrogenase (NADP(+))</fullName>
        <shortName evidence="8">SDH</shortName>
        <ecNumber evidence="2 8">1.1.1.25</ecNumber>
    </recommendedName>
</protein>
<evidence type="ECO:0000256" key="7">
    <source>
        <dbReference type="ARBA" id="ARBA00049442"/>
    </source>
</evidence>
<reference evidence="12" key="1">
    <citation type="submission" date="2017-08" db="EMBL/GenBank/DDBJ databases">
        <title>Genome sequence of Candidatus Hamiltonella defensa from Acyrthosiphon pisum strain MI47.</title>
        <authorList>
            <person name="Patel V.A."/>
            <person name="Chevignon G."/>
            <person name="Russell J.A."/>
            <person name="Oliver K.M."/>
        </authorList>
    </citation>
    <scope>NUCLEOTIDE SEQUENCE</scope>
    <source>
        <strain evidence="12">MI47</strain>
    </source>
</reference>
<comment type="catalytic activity">
    <reaction evidence="7 8">
        <text>shikimate + NADP(+) = 3-dehydroshikimate + NADPH + H(+)</text>
        <dbReference type="Rhea" id="RHEA:17737"/>
        <dbReference type="ChEBI" id="CHEBI:15378"/>
        <dbReference type="ChEBI" id="CHEBI:16630"/>
        <dbReference type="ChEBI" id="CHEBI:36208"/>
        <dbReference type="ChEBI" id="CHEBI:57783"/>
        <dbReference type="ChEBI" id="CHEBI:58349"/>
        <dbReference type="EC" id="1.1.1.25"/>
    </reaction>
</comment>
<proteinExistence type="inferred from homology"/>
<feature type="domain" description="SDH C-terminal" evidence="11">
    <location>
        <begin position="248"/>
        <end position="272"/>
    </location>
</feature>
<dbReference type="FunFam" id="3.40.50.10860:FF:000006">
    <property type="entry name" value="Shikimate dehydrogenase (NADP(+))"/>
    <property type="match status" value="1"/>
</dbReference>
<dbReference type="SUPFAM" id="SSF53223">
    <property type="entry name" value="Aminoacid dehydrogenase-like, N-terminal domain"/>
    <property type="match status" value="1"/>
</dbReference>
<dbReference type="GO" id="GO:0005829">
    <property type="term" value="C:cytosol"/>
    <property type="evidence" value="ECO:0007669"/>
    <property type="project" value="TreeGrafter"/>
</dbReference>
<comment type="function">
    <text evidence="8">Involved in the biosynthesis of the chorismate, which leads to the biosynthesis of aromatic amino acids. Catalyzes the reversible NADPH linked reduction of 3-dehydroshikimate (DHSA) to yield shikimate (SA).</text>
</comment>
<dbReference type="InterPro" id="IPR013708">
    <property type="entry name" value="Shikimate_DH-bd_N"/>
</dbReference>
<dbReference type="AlphaFoldDB" id="A0AAC9YFE2"/>
<comment type="similarity">
    <text evidence="8">Belongs to the shikimate dehydrogenase family.</text>
</comment>
<comment type="subunit">
    <text evidence="8">Homodimer.</text>
</comment>
<evidence type="ECO:0000256" key="2">
    <source>
        <dbReference type="ARBA" id="ARBA00012962"/>
    </source>
</evidence>
<dbReference type="Pfam" id="PF01488">
    <property type="entry name" value="Shikimate_DH"/>
    <property type="match status" value="1"/>
</dbReference>
<organism evidence="12 13">
    <name type="scientific">Candidatus Williamhamiltonella defendens</name>
    <dbReference type="NCBI Taxonomy" id="138072"/>
    <lineage>
        <taxon>Bacteria</taxon>
        <taxon>Pseudomonadati</taxon>
        <taxon>Pseudomonadota</taxon>
        <taxon>Gammaproteobacteria</taxon>
        <taxon>Enterobacterales</taxon>
        <taxon>Enterobacteriaceae</taxon>
        <taxon>aphid secondary symbionts</taxon>
        <taxon>Candidatus Williamhamiltonella</taxon>
    </lineage>
</organism>
<dbReference type="GO" id="GO:0009423">
    <property type="term" value="P:chorismate biosynthetic process"/>
    <property type="evidence" value="ECO:0007669"/>
    <property type="project" value="UniProtKB-UniRule"/>
</dbReference>
<evidence type="ECO:0000259" key="11">
    <source>
        <dbReference type="Pfam" id="PF18317"/>
    </source>
</evidence>
<evidence type="ECO:0000256" key="6">
    <source>
        <dbReference type="ARBA" id="ARBA00023141"/>
    </source>
</evidence>
<keyword evidence="6 8" id="KW-0057">Aromatic amino acid biosynthesis</keyword>
<dbReference type="Pfam" id="PF18317">
    <property type="entry name" value="SDH_C"/>
    <property type="match status" value="1"/>
</dbReference>
<feature type="binding site" evidence="8">
    <location>
        <position position="70"/>
    </location>
    <ligand>
        <name>shikimate</name>
        <dbReference type="ChEBI" id="CHEBI:36208"/>
    </ligand>
</feature>
<feature type="binding site" evidence="8">
    <location>
        <position position="222"/>
    </location>
    <ligand>
        <name>NADP(+)</name>
        <dbReference type="ChEBI" id="CHEBI:58349"/>
    </ligand>
</feature>
<evidence type="ECO:0000259" key="10">
    <source>
        <dbReference type="Pfam" id="PF08501"/>
    </source>
</evidence>
<dbReference type="GO" id="GO:0050661">
    <property type="term" value="F:NADP binding"/>
    <property type="evidence" value="ECO:0007669"/>
    <property type="project" value="InterPro"/>
</dbReference>
<dbReference type="SUPFAM" id="SSF51735">
    <property type="entry name" value="NAD(P)-binding Rossmann-fold domains"/>
    <property type="match status" value="1"/>
</dbReference>
<feature type="binding site" evidence="8">
    <location>
        <position position="111"/>
    </location>
    <ligand>
        <name>shikimate</name>
        <dbReference type="ChEBI" id="CHEBI:36208"/>
    </ligand>
</feature>
<dbReference type="InterPro" id="IPR041121">
    <property type="entry name" value="SDH_C"/>
</dbReference>
<gene>
    <name evidence="8" type="primary">aroE</name>
    <name evidence="12" type="ORF">CJJ18_03035</name>
</gene>
<dbReference type="GO" id="GO:0004764">
    <property type="term" value="F:shikimate 3-dehydrogenase (NADP+) activity"/>
    <property type="evidence" value="ECO:0007669"/>
    <property type="project" value="UniProtKB-UniRule"/>
</dbReference>
<dbReference type="PANTHER" id="PTHR21089">
    <property type="entry name" value="SHIKIMATE DEHYDROGENASE"/>
    <property type="match status" value="1"/>
</dbReference>
<dbReference type="InterPro" id="IPR006151">
    <property type="entry name" value="Shikm_DH/Glu-tRNA_Rdtase"/>
</dbReference>
<evidence type="ECO:0000259" key="9">
    <source>
        <dbReference type="Pfam" id="PF01488"/>
    </source>
</evidence>
<feature type="binding site" evidence="8">
    <location>
        <begin position="158"/>
        <end position="163"/>
    </location>
    <ligand>
        <name>NADP(+)</name>
        <dbReference type="ChEBI" id="CHEBI:58349"/>
    </ligand>
</feature>